<sequence length="324" mass="38153">MFISKRKVKKRDYFYLEDRVFGKRISFFLGTRDKVEENINQAFDSLIQQTAIENLRFSQKKFKINNLSLHELLVLERLKIDYSLLKTFFPQEFESFKKDEFVRYAQGSASVEGNSLTLQEATLILSKKISISGKKIDEIREIENMRFAANESKKIIDLNERNIKRIHSAIMRGFNDKKPGEYRDGPIFITGSSVKPPSAKKIPTKMKELLNWFNKNKEKIHPVELAAEFHARFEEIHPFLDGNGRTGREILNTILQKTNYPRAIINLENRQNYIILLERVQTNKEYNKFSKFIYLCLEKQAQEINQAINENKQHILKKLLKKTK</sequence>
<dbReference type="Proteomes" id="UP000526302">
    <property type="component" value="Unassembled WGS sequence"/>
</dbReference>
<comment type="caution">
    <text evidence="2">The sequence shown here is derived from an EMBL/GenBank/DDBJ whole genome shotgun (WGS) entry which is preliminary data.</text>
</comment>
<gene>
    <name evidence="2" type="ORF">GX950_01865</name>
</gene>
<organism evidence="2 3">
    <name type="scientific">Candidatus Iainarchaeum sp</name>
    <dbReference type="NCBI Taxonomy" id="3101447"/>
    <lineage>
        <taxon>Archaea</taxon>
        <taxon>Candidatus Iainarchaeota</taxon>
        <taxon>Candidatus Iainarchaeia</taxon>
        <taxon>Candidatus Iainarchaeales</taxon>
        <taxon>Candidatus Iainarchaeaceae</taxon>
        <taxon>Candidatus Iainarchaeum</taxon>
    </lineage>
</organism>
<dbReference type="EMBL" id="JAAZKV010000014">
    <property type="protein sequence ID" value="NMA44538.1"/>
    <property type="molecule type" value="Genomic_DNA"/>
</dbReference>
<dbReference type="Pfam" id="PF02661">
    <property type="entry name" value="Fic"/>
    <property type="match status" value="1"/>
</dbReference>
<dbReference type="PANTHER" id="PTHR13504:SF38">
    <property type="entry name" value="FIDO DOMAIN-CONTAINING PROTEIN"/>
    <property type="match status" value="1"/>
</dbReference>
<protein>
    <submittedName>
        <fullName evidence="2">Fic family protein</fullName>
    </submittedName>
</protein>
<dbReference type="InterPro" id="IPR040198">
    <property type="entry name" value="Fido_containing"/>
</dbReference>
<dbReference type="PROSITE" id="PS51459">
    <property type="entry name" value="FIDO"/>
    <property type="match status" value="1"/>
</dbReference>
<name>A0A7K4BZ81_9ARCH</name>
<dbReference type="SUPFAM" id="SSF140931">
    <property type="entry name" value="Fic-like"/>
    <property type="match status" value="1"/>
</dbReference>
<proteinExistence type="predicted"/>
<dbReference type="InterPro" id="IPR003812">
    <property type="entry name" value="Fido"/>
</dbReference>
<accession>A0A7K4BZ81</accession>
<evidence type="ECO:0000313" key="3">
    <source>
        <dbReference type="Proteomes" id="UP000526302"/>
    </source>
</evidence>
<dbReference type="Gene3D" id="1.10.3290.10">
    <property type="entry name" value="Fido-like domain"/>
    <property type="match status" value="1"/>
</dbReference>
<dbReference type="AlphaFoldDB" id="A0A7K4BZ81"/>
<feature type="domain" description="Fido" evidence="1">
    <location>
        <begin position="158"/>
        <end position="295"/>
    </location>
</feature>
<evidence type="ECO:0000259" key="1">
    <source>
        <dbReference type="PROSITE" id="PS51459"/>
    </source>
</evidence>
<reference evidence="2 3" key="1">
    <citation type="journal article" date="2020" name="Biotechnol. Biofuels">
        <title>New insights from the biogas microbiome by comprehensive genome-resolved metagenomics of nearly 1600 species originating from multiple anaerobic digesters.</title>
        <authorList>
            <person name="Campanaro S."/>
            <person name="Treu L."/>
            <person name="Rodriguez-R L.M."/>
            <person name="Kovalovszki A."/>
            <person name="Ziels R.M."/>
            <person name="Maus I."/>
            <person name="Zhu X."/>
            <person name="Kougias P.G."/>
            <person name="Basile A."/>
            <person name="Luo G."/>
            <person name="Schluter A."/>
            <person name="Konstantinidis K.T."/>
            <person name="Angelidaki I."/>
        </authorList>
    </citation>
    <scope>NUCLEOTIDE SEQUENCE [LARGE SCALE GENOMIC DNA]</scope>
    <source>
        <strain evidence="2">AS22ysBPME_79</strain>
    </source>
</reference>
<dbReference type="PANTHER" id="PTHR13504">
    <property type="entry name" value="FIDO DOMAIN-CONTAINING PROTEIN DDB_G0283145"/>
    <property type="match status" value="1"/>
</dbReference>
<evidence type="ECO:0000313" key="2">
    <source>
        <dbReference type="EMBL" id="NMA44538.1"/>
    </source>
</evidence>
<dbReference type="InterPro" id="IPR036597">
    <property type="entry name" value="Fido-like_dom_sf"/>
</dbReference>